<dbReference type="PANTHER" id="PTHR45669">
    <property type="entry name" value="GLUTAREDOXIN DOMAIN-CONTAINING CYSTEINE-RICH PROTEIN CG12206-RELATED"/>
    <property type="match status" value="1"/>
</dbReference>
<reference evidence="3" key="1">
    <citation type="submission" date="2021-01" db="UniProtKB">
        <authorList>
            <consortium name="EnsemblPlants"/>
        </authorList>
    </citation>
    <scope>IDENTIFICATION</scope>
</reference>
<dbReference type="InterPro" id="IPR002109">
    <property type="entry name" value="Glutaredoxin"/>
</dbReference>
<evidence type="ECO:0000256" key="1">
    <source>
        <dbReference type="SAM" id="MobiDB-lite"/>
    </source>
</evidence>
<evidence type="ECO:0000313" key="4">
    <source>
        <dbReference type="Proteomes" id="UP000594263"/>
    </source>
</evidence>
<evidence type="ECO:0000259" key="2">
    <source>
        <dbReference type="Pfam" id="PF00462"/>
    </source>
</evidence>
<evidence type="ECO:0000313" key="3">
    <source>
        <dbReference type="EnsemblPlants" id="Kaladp0098s0083.1.v1.1.CDS.1"/>
    </source>
</evidence>
<dbReference type="EnsemblPlants" id="Kaladp0098s0083.1.v1.1">
    <property type="protein sequence ID" value="Kaladp0098s0083.1.v1.1.CDS.1"/>
    <property type="gene ID" value="Kaladp0098s0083.v1.1"/>
</dbReference>
<accession>A0A7N0V4C3</accession>
<proteinExistence type="predicted"/>
<dbReference type="PANTHER" id="PTHR45669:SF17">
    <property type="entry name" value="GLUTAREDOXIN DOMAIN-CONTAINING PROTEIN"/>
    <property type="match status" value="1"/>
</dbReference>
<dbReference type="CDD" id="cd03031">
    <property type="entry name" value="GRX_GRX_like"/>
    <property type="match status" value="1"/>
</dbReference>
<organism evidence="3 4">
    <name type="scientific">Kalanchoe fedtschenkoi</name>
    <name type="common">Lavender scallops</name>
    <name type="synonym">South American air plant</name>
    <dbReference type="NCBI Taxonomy" id="63787"/>
    <lineage>
        <taxon>Eukaryota</taxon>
        <taxon>Viridiplantae</taxon>
        <taxon>Streptophyta</taxon>
        <taxon>Embryophyta</taxon>
        <taxon>Tracheophyta</taxon>
        <taxon>Spermatophyta</taxon>
        <taxon>Magnoliopsida</taxon>
        <taxon>eudicotyledons</taxon>
        <taxon>Gunneridae</taxon>
        <taxon>Pentapetalae</taxon>
        <taxon>Saxifragales</taxon>
        <taxon>Crassulaceae</taxon>
        <taxon>Kalanchoe</taxon>
    </lineage>
</organism>
<dbReference type="InterPro" id="IPR036249">
    <property type="entry name" value="Thioredoxin-like_sf"/>
</dbReference>
<keyword evidence="4" id="KW-1185">Reference proteome</keyword>
<dbReference type="Pfam" id="PF00462">
    <property type="entry name" value="Glutaredoxin"/>
    <property type="match status" value="1"/>
</dbReference>
<dbReference type="SUPFAM" id="SSF52833">
    <property type="entry name" value="Thioredoxin-like"/>
    <property type="match status" value="1"/>
</dbReference>
<dbReference type="AlphaFoldDB" id="A0A7N0V4C3"/>
<dbReference type="PROSITE" id="PS51354">
    <property type="entry name" value="GLUTAREDOXIN_2"/>
    <property type="match status" value="1"/>
</dbReference>
<feature type="domain" description="Glutaredoxin" evidence="2">
    <location>
        <begin position="107"/>
        <end position="173"/>
    </location>
</feature>
<name>A0A7N0V4C3_KALFE</name>
<sequence>MADSSDKPQSEPARLLNRSLTMRSAPAKRDSLPKPYLYQPLDRSNSLKKFYAPTEKPPPPTSNSVASKVAELCRLFDSQRISSKSKLSGSARAPNSARLPGGEAKVVVYFTSLRGVRRTYEDCYAVRTIFRGLRVYVDERDVSMDAGFRRELQRVMKEKAVSLPQVFINGRYVGGAEVIKQLFETGELAKMVEGMPLKAAGYVCQTCGDVRFVPCWNCDGSKKVFDEDEDTVKRCRLCNENGLIRCPSCCS</sequence>
<protein>
    <recommendedName>
        <fullName evidence="2">Glutaredoxin domain-containing protein</fullName>
    </recommendedName>
</protein>
<dbReference type="Proteomes" id="UP000594263">
    <property type="component" value="Unplaced"/>
</dbReference>
<feature type="region of interest" description="Disordered" evidence="1">
    <location>
        <begin position="1"/>
        <end position="39"/>
    </location>
</feature>
<dbReference type="Pfam" id="PF23733">
    <property type="entry name" value="GRXCR1-2_C"/>
    <property type="match status" value="1"/>
</dbReference>
<dbReference type="Gene3D" id="3.40.30.10">
    <property type="entry name" value="Glutaredoxin"/>
    <property type="match status" value="1"/>
</dbReference>
<dbReference type="Gramene" id="Kaladp0098s0083.1.v1.1">
    <property type="protein sequence ID" value="Kaladp0098s0083.1.v1.1.CDS.1"/>
    <property type="gene ID" value="Kaladp0098s0083.v1.1"/>
</dbReference>
<dbReference type="OMA" id="CESCADM"/>